<dbReference type="EMBL" id="JAQQWM010000007">
    <property type="protein sequence ID" value="KAK8057487.1"/>
    <property type="molecule type" value="Genomic_DNA"/>
</dbReference>
<feature type="chain" id="PRO_5045083123" description="Chitin-binding type-2 domain-containing protein" evidence="2">
    <location>
        <begin position="22"/>
        <end position="109"/>
    </location>
</feature>
<dbReference type="SMART" id="SM00494">
    <property type="entry name" value="ChtBD2"/>
    <property type="match status" value="1"/>
</dbReference>
<dbReference type="InterPro" id="IPR002557">
    <property type="entry name" value="Chitin-bd_dom"/>
</dbReference>
<accession>A0ABR1UFK3</accession>
<keyword evidence="5" id="KW-1185">Reference proteome</keyword>
<dbReference type="PROSITE" id="PS50940">
    <property type="entry name" value="CHIT_BIND_II"/>
    <property type="match status" value="1"/>
</dbReference>
<dbReference type="Proteomes" id="UP001446871">
    <property type="component" value="Unassembled WGS sequence"/>
</dbReference>
<dbReference type="Gene3D" id="2.170.140.10">
    <property type="entry name" value="Chitin binding domain"/>
    <property type="match status" value="1"/>
</dbReference>
<comment type="caution">
    <text evidence="4">The sequence shown here is derived from an EMBL/GenBank/DDBJ whole genome shotgun (WGS) entry which is preliminary data.</text>
</comment>
<feature type="domain" description="Chitin-binding type-2" evidence="3">
    <location>
        <begin position="45"/>
        <end position="102"/>
    </location>
</feature>
<dbReference type="InterPro" id="IPR036508">
    <property type="entry name" value="Chitin-bd_dom_sf"/>
</dbReference>
<dbReference type="Pfam" id="PF01607">
    <property type="entry name" value="CBM_14"/>
    <property type="match status" value="1"/>
</dbReference>
<feature type="signal peptide" evidence="2">
    <location>
        <begin position="1"/>
        <end position="21"/>
    </location>
</feature>
<gene>
    <name evidence="4" type="ORF">PG996_011424</name>
</gene>
<evidence type="ECO:0000313" key="5">
    <source>
        <dbReference type="Proteomes" id="UP001446871"/>
    </source>
</evidence>
<feature type="compositionally biased region" description="Low complexity" evidence="1">
    <location>
        <begin position="20"/>
        <end position="42"/>
    </location>
</feature>
<proteinExistence type="predicted"/>
<evidence type="ECO:0000259" key="3">
    <source>
        <dbReference type="PROSITE" id="PS50940"/>
    </source>
</evidence>
<feature type="region of interest" description="Disordered" evidence="1">
    <location>
        <begin position="20"/>
        <end position="49"/>
    </location>
</feature>
<keyword evidence="2" id="KW-0732">Signal</keyword>
<name>A0ABR1UFK3_9PEZI</name>
<dbReference type="SUPFAM" id="SSF57625">
    <property type="entry name" value="Invertebrate chitin-binding proteins"/>
    <property type="match status" value="1"/>
</dbReference>
<organism evidence="4 5">
    <name type="scientific">Apiospora saccharicola</name>
    <dbReference type="NCBI Taxonomy" id="335842"/>
    <lineage>
        <taxon>Eukaryota</taxon>
        <taxon>Fungi</taxon>
        <taxon>Dikarya</taxon>
        <taxon>Ascomycota</taxon>
        <taxon>Pezizomycotina</taxon>
        <taxon>Sordariomycetes</taxon>
        <taxon>Xylariomycetidae</taxon>
        <taxon>Amphisphaeriales</taxon>
        <taxon>Apiosporaceae</taxon>
        <taxon>Apiospora</taxon>
    </lineage>
</organism>
<protein>
    <recommendedName>
        <fullName evidence="3">Chitin-binding type-2 domain-containing protein</fullName>
    </recommendedName>
</protein>
<evidence type="ECO:0000256" key="2">
    <source>
        <dbReference type="SAM" id="SignalP"/>
    </source>
</evidence>
<sequence length="109" mass="11613">MRFQFIFMLLPLLGSTPLTSASPTGMGVSSSSSSSPLSLLESRQSGTCKCPEPEGVFPNPCSCDQYIQCTNDIPLIGVCNFNERFDSESRGCIPEGSARCAAEQDCCSS</sequence>
<evidence type="ECO:0000313" key="4">
    <source>
        <dbReference type="EMBL" id="KAK8057487.1"/>
    </source>
</evidence>
<evidence type="ECO:0000256" key="1">
    <source>
        <dbReference type="SAM" id="MobiDB-lite"/>
    </source>
</evidence>
<reference evidence="4 5" key="1">
    <citation type="submission" date="2023-01" db="EMBL/GenBank/DDBJ databases">
        <title>Analysis of 21 Apiospora genomes using comparative genomics revels a genus with tremendous synthesis potential of carbohydrate active enzymes and secondary metabolites.</title>
        <authorList>
            <person name="Sorensen T."/>
        </authorList>
    </citation>
    <scope>NUCLEOTIDE SEQUENCE [LARGE SCALE GENOMIC DNA]</scope>
    <source>
        <strain evidence="4 5">CBS 83171</strain>
    </source>
</reference>